<dbReference type="GO" id="GO:0005506">
    <property type="term" value="F:iron ion binding"/>
    <property type="evidence" value="ECO:0007669"/>
    <property type="project" value="InterPro"/>
</dbReference>
<evidence type="ECO:0000256" key="3">
    <source>
        <dbReference type="ARBA" id="ARBA00022617"/>
    </source>
</evidence>
<dbReference type="PRINTS" id="PR00359">
    <property type="entry name" value="BP450"/>
</dbReference>
<dbReference type="Proteomes" id="UP000586976">
    <property type="component" value="Unassembled WGS sequence"/>
</dbReference>
<gene>
    <name evidence="9" type="ORF">H1V43_35545</name>
</gene>
<dbReference type="GO" id="GO:0020037">
    <property type="term" value="F:heme binding"/>
    <property type="evidence" value="ECO:0007669"/>
    <property type="project" value="InterPro"/>
</dbReference>
<proteinExistence type="inferred from homology"/>
<organism evidence="9 10">
    <name type="scientific">Streptomyces himalayensis subsp. aureolus</name>
    <dbReference type="NCBI Taxonomy" id="2758039"/>
    <lineage>
        <taxon>Bacteria</taxon>
        <taxon>Bacillati</taxon>
        <taxon>Actinomycetota</taxon>
        <taxon>Actinomycetes</taxon>
        <taxon>Kitasatosporales</taxon>
        <taxon>Streptomycetaceae</taxon>
        <taxon>Streptomyces</taxon>
        <taxon>Streptomyces himalayensis</taxon>
    </lineage>
</organism>
<dbReference type="InterPro" id="IPR036396">
    <property type="entry name" value="Cyt_P450_sf"/>
</dbReference>
<dbReference type="RefSeq" id="WP_181867920.1">
    <property type="nucleotide sequence ID" value="NZ_JACEQY010000065.1"/>
</dbReference>
<dbReference type="PANTHER" id="PTHR46696">
    <property type="entry name" value="P450, PUTATIVE (EUROFUNG)-RELATED"/>
    <property type="match status" value="1"/>
</dbReference>
<dbReference type="Gene3D" id="1.10.630.10">
    <property type="entry name" value="Cytochrome P450"/>
    <property type="match status" value="1"/>
</dbReference>
<keyword evidence="5 8" id="KW-0560">Oxidoreductase</keyword>
<dbReference type="PROSITE" id="PS00086">
    <property type="entry name" value="CYTOCHROME_P450"/>
    <property type="match status" value="1"/>
</dbReference>
<evidence type="ECO:0000256" key="4">
    <source>
        <dbReference type="ARBA" id="ARBA00022723"/>
    </source>
</evidence>
<evidence type="ECO:0000256" key="6">
    <source>
        <dbReference type="ARBA" id="ARBA00023004"/>
    </source>
</evidence>
<evidence type="ECO:0000256" key="1">
    <source>
        <dbReference type="ARBA" id="ARBA00001971"/>
    </source>
</evidence>
<reference evidence="9 10" key="1">
    <citation type="submission" date="2020-07" db="EMBL/GenBank/DDBJ databases">
        <title>Streptomyces isolated from Indian soil.</title>
        <authorList>
            <person name="Mandal S."/>
            <person name="Maiti P.K."/>
        </authorList>
    </citation>
    <scope>NUCLEOTIDE SEQUENCE [LARGE SCALE GENOMIC DNA]</scope>
    <source>
        <strain evidence="9 10">PSKA54</strain>
    </source>
</reference>
<evidence type="ECO:0000313" key="9">
    <source>
        <dbReference type="EMBL" id="MBA4866528.1"/>
    </source>
</evidence>
<comment type="cofactor">
    <cofactor evidence="1">
        <name>heme</name>
        <dbReference type="ChEBI" id="CHEBI:30413"/>
    </cofactor>
</comment>
<dbReference type="GO" id="GO:0016705">
    <property type="term" value="F:oxidoreductase activity, acting on paired donors, with incorporation or reduction of molecular oxygen"/>
    <property type="evidence" value="ECO:0007669"/>
    <property type="project" value="InterPro"/>
</dbReference>
<dbReference type="InterPro" id="IPR017972">
    <property type="entry name" value="Cyt_P450_CS"/>
</dbReference>
<evidence type="ECO:0000256" key="7">
    <source>
        <dbReference type="ARBA" id="ARBA00023033"/>
    </source>
</evidence>
<keyword evidence="7 8" id="KW-0503">Monooxygenase</keyword>
<dbReference type="SUPFAM" id="SSF48264">
    <property type="entry name" value="Cytochrome P450"/>
    <property type="match status" value="1"/>
</dbReference>
<evidence type="ECO:0000313" key="10">
    <source>
        <dbReference type="Proteomes" id="UP000586976"/>
    </source>
</evidence>
<name>A0A7W2D8E1_9ACTN</name>
<dbReference type="EMBL" id="JACEQY010000065">
    <property type="protein sequence ID" value="MBA4866528.1"/>
    <property type="molecule type" value="Genomic_DNA"/>
</dbReference>
<keyword evidence="10" id="KW-1185">Reference proteome</keyword>
<keyword evidence="3 8" id="KW-0349">Heme</keyword>
<keyword evidence="4 8" id="KW-0479">Metal-binding</keyword>
<dbReference type="InterPro" id="IPR002397">
    <property type="entry name" value="Cyt_P450_B"/>
</dbReference>
<comment type="similarity">
    <text evidence="2 8">Belongs to the cytochrome P450 family.</text>
</comment>
<dbReference type="Pfam" id="PF00067">
    <property type="entry name" value="p450"/>
    <property type="match status" value="1"/>
</dbReference>
<dbReference type="InterPro" id="IPR001128">
    <property type="entry name" value="Cyt_P450"/>
</dbReference>
<dbReference type="GO" id="GO:0004497">
    <property type="term" value="F:monooxygenase activity"/>
    <property type="evidence" value="ECO:0007669"/>
    <property type="project" value="UniProtKB-KW"/>
</dbReference>
<keyword evidence="6 8" id="KW-0408">Iron</keyword>
<accession>A0A7W2D8E1</accession>
<dbReference type="AlphaFoldDB" id="A0A7W2D8E1"/>
<evidence type="ECO:0000256" key="5">
    <source>
        <dbReference type="ARBA" id="ARBA00023002"/>
    </source>
</evidence>
<evidence type="ECO:0000256" key="8">
    <source>
        <dbReference type="RuleBase" id="RU000461"/>
    </source>
</evidence>
<protein>
    <submittedName>
        <fullName evidence="9">Cytochrome P450</fullName>
    </submittedName>
</protein>
<comment type="caution">
    <text evidence="9">The sequence shown here is derived from an EMBL/GenBank/DDBJ whole genome shotgun (WGS) entry which is preliminary data.</text>
</comment>
<sequence>MTTTLPHFEPFSPDALAHRGGALAEGPVALGSAGYTILNFELATTVLRDSRFQNAALKLMEDFGITDGPVHEFRAHSLLMAEGRRHLRLRTPLARFMGPATVENIRGILREIIQDLAAALDPSAPVDFHGGIDQRLPARVYCYLAGAPVEDAAKVARLSERTLSLLNRDPSLTPVIVAAYDELFAYLRDLVARKRAQGLGEDMLSFLIAQHDAGKLSEEELFNEAAAMLEASSVNTTHQTGLVVWTLLRDREVWQRLVEDPALIPAAMVEVLRLYPRPGVVSRIATEDVELNGTVIPAGSDVHVAVWSANRDPARFENPAEFVLERERNQPLTFSTGSHNCLGQGLAKVEMEEVVRYLVEHFPNTVVVEEGTDIGQAGGRWLVKSLTVDLKP</sequence>
<evidence type="ECO:0000256" key="2">
    <source>
        <dbReference type="ARBA" id="ARBA00010617"/>
    </source>
</evidence>
<dbReference type="PANTHER" id="PTHR46696:SF5">
    <property type="entry name" value="CYTOCHROME P450 BJ-1"/>
    <property type="match status" value="1"/>
</dbReference>